<dbReference type="Pfam" id="PF01343">
    <property type="entry name" value="Peptidase_S49"/>
    <property type="match status" value="1"/>
</dbReference>
<dbReference type="PANTHER" id="PTHR42987:SF4">
    <property type="entry name" value="PROTEASE SOHB-RELATED"/>
    <property type="match status" value="1"/>
</dbReference>
<sequence>MDSAYDPQLLDLEGGRLLGKKSKHTLAVSPRVLAVASGVLMLVFLAAKRDQTGNAQLWTTLSTSSTVQRPAANSLRIAASENPATIIRTEASAAEQPEQPSGFAAVPALGAAGLAANLLSAAPSLAAEERGWIMELGMFSAKLGIVLLIPVGIAIFLFIQFSKSKSGRRPMMMMASGEDDEPQGIFKLLSGQQGPKGAPKEYLKIERLNDRLQSYSYSLQKATEGQSSALSSNRKVEFARRFGQELAADLTPTQLEAIAKAEEKWAKVRAKGQKAIDEMAAKKRLAAVGKAGPVGTDKKEKKKGFMPKMKGSNELESAYATMMEGELQYIEAVSKVLNPEQRVALQKLLKDSPQGWQSGEDILALPPHEKDTATAKKVFVLKFFGNVQAAQVKQLRQEVTAILTSANAERGDEVVLILNSGGGTVTGYGLSASQLMRLKARGLKLTICVEEVAASGGYMMACTADRLVASPFAVLGSIGVISEQPNVFERLKREGVVFNTTTAGEFKRTLTPFKETTEEDKAKLKEDIEAILVLFKDFVSKNRPKLDIDKVATGETWFGADALERSLCDELKTSDDVLLEYLDQGAELFSVAIKPPSSPLASLAPAASALGNVAPTSDLRGYLLRVLLGLETNATMQLPQVQQSPYQLQDVGPTPMAQDPAFYRQENEWDTF</sequence>
<proteinExistence type="inferred from homology"/>
<evidence type="ECO:0000259" key="12">
    <source>
        <dbReference type="Pfam" id="PF08496"/>
    </source>
</evidence>
<evidence type="ECO:0000256" key="3">
    <source>
        <dbReference type="ARBA" id="ARBA00022475"/>
    </source>
</evidence>
<feature type="domain" description="Peptidase S49" evidence="11">
    <location>
        <begin position="439"/>
        <end position="580"/>
    </location>
</feature>
<keyword evidence="4" id="KW-0645">Protease</keyword>
<evidence type="ECO:0000256" key="1">
    <source>
        <dbReference type="ARBA" id="ARBA00004236"/>
    </source>
</evidence>
<comment type="similarity">
    <text evidence="2">Belongs to the peptidase S49 family.</text>
</comment>
<dbReference type="GO" id="GO:0006508">
    <property type="term" value="P:proteolysis"/>
    <property type="evidence" value="ECO:0007669"/>
    <property type="project" value="UniProtKB-KW"/>
</dbReference>
<dbReference type="GO" id="GO:0004252">
    <property type="term" value="F:serine-type endopeptidase activity"/>
    <property type="evidence" value="ECO:0007669"/>
    <property type="project" value="InterPro"/>
</dbReference>
<evidence type="ECO:0000256" key="4">
    <source>
        <dbReference type="ARBA" id="ARBA00022670"/>
    </source>
</evidence>
<evidence type="ECO:0000256" key="8">
    <source>
        <dbReference type="ARBA" id="ARBA00022989"/>
    </source>
</evidence>
<keyword evidence="5 10" id="KW-0812">Transmembrane</keyword>
<feature type="transmembrane region" description="Helical" evidence="10">
    <location>
        <begin position="143"/>
        <end position="162"/>
    </location>
</feature>
<feature type="domain" description="Peptidase S49 N-terminal proteobacteria" evidence="12">
    <location>
        <begin position="370"/>
        <end position="435"/>
    </location>
</feature>
<protein>
    <recommendedName>
        <fullName evidence="14">Peptidase S49 domain-containing protein</fullName>
    </recommendedName>
</protein>
<dbReference type="EMBL" id="HBJA01120728">
    <property type="protein sequence ID" value="CAE0830271.1"/>
    <property type="molecule type" value="Transcribed_RNA"/>
</dbReference>
<feature type="transmembrane region" description="Helical" evidence="10">
    <location>
        <begin position="28"/>
        <end position="47"/>
    </location>
</feature>
<dbReference type="PANTHER" id="PTHR42987">
    <property type="entry name" value="PEPTIDASE S49"/>
    <property type="match status" value="1"/>
</dbReference>
<reference evidence="13" key="1">
    <citation type="submission" date="2021-01" db="EMBL/GenBank/DDBJ databases">
        <authorList>
            <person name="Corre E."/>
            <person name="Pelletier E."/>
            <person name="Niang G."/>
            <person name="Scheremetjew M."/>
            <person name="Finn R."/>
            <person name="Kale V."/>
            <person name="Holt S."/>
            <person name="Cochrane G."/>
            <person name="Meng A."/>
            <person name="Brown T."/>
            <person name="Cohen L."/>
        </authorList>
    </citation>
    <scope>NUCLEOTIDE SEQUENCE</scope>
    <source>
        <strain evidence="13">CCMP1594</strain>
    </source>
</reference>
<comment type="subcellular location">
    <subcellularLocation>
        <location evidence="1">Cell membrane</location>
    </subcellularLocation>
</comment>
<dbReference type="SUPFAM" id="SSF52096">
    <property type="entry name" value="ClpP/crotonase"/>
    <property type="match status" value="1"/>
</dbReference>
<evidence type="ECO:0000256" key="5">
    <source>
        <dbReference type="ARBA" id="ARBA00022692"/>
    </source>
</evidence>
<keyword evidence="8 10" id="KW-1133">Transmembrane helix</keyword>
<dbReference type="InterPro" id="IPR002142">
    <property type="entry name" value="Peptidase_S49"/>
</dbReference>
<organism evidence="13">
    <name type="scientific">Eutreptiella gymnastica</name>
    <dbReference type="NCBI Taxonomy" id="73025"/>
    <lineage>
        <taxon>Eukaryota</taxon>
        <taxon>Discoba</taxon>
        <taxon>Euglenozoa</taxon>
        <taxon>Euglenida</taxon>
        <taxon>Spirocuta</taxon>
        <taxon>Euglenophyceae</taxon>
        <taxon>Eutreptiales</taxon>
        <taxon>Eutreptiaceae</taxon>
        <taxon>Eutreptiella</taxon>
    </lineage>
</organism>
<dbReference type="Pfam" id="PF08496">
    <property type="entry name" value="Peptidase_S49_N"/>
    <property type="match status" value="1"/>
</dbReference>
<dbReference type="NCBIfam" id="NF008745">
    <property type="entry name" value="PRK11778.1"/>
    <property type="match status" value="1"/>
</dbReference>
<gene>
    <name evidence="13" type="ORF">EGYM00163_LOCUS41551</name>
</gene>
<keyword evidence="6" id="KW-0378">Hydrolase</keyword>
<evidence type="ECO:0008006" key="14">
    <source>
        <dbReference type="Google" id="ProtNLM"/>
    </source>
</evidence>
<evidence type="ECO:0000259" key="11">
    <source>
        <dbReference type="Pfam" id="PF01343"/>
    </source>
</evidence>
<dbReference type="AlphaFoldDB" id="A0A7S4GA68"/>
<dbReference type="CDD" id="cd07023">
    <property type="entry name" value="S49_Sppa_N_C"/>
    <property type="match status" value="1"/>
</dbReference>
<keyword evidence="7" id="KW-0720">Serine protease</keyword>
<dbReference type="InterPro" id="IPR029045">
    <property type="entry name" value="ClpP/crotonase-like_dom_sf"/>
</dbReference>
<dbReference type="Gene3D" id="3.90.226.10">
    <property type="entry name" value="2-enoyl-CoA Hydratase, Chain A, domain 1"/>
    <property type="match status" value="1"/>
</dbReference>
<dbReference type="Gene3D" id="6.20.330.10">
    <property type="match status" value="1"/>
</dbReference>
<name>A0A7S4GA68_9EUGL</name>
<evidence type="ECO:0000256" key="9">
    <source>
        <dbReference type="ARBA" id="ARBA00023136"/>
    </source>
</evidence>
<evidence type="ECO:0000313" key="13">
    <source>
        <dbReference type="EMBL" id="CAE0830271.1"/>
    </source>
</evidence>
<dbReference type="GO" id="GO:0005886">
    <property type="term" value="C:plasma membrane"/>
    <property type="evidence" value="ECO:0007669"/>
    <property type="project" value="UniProtKB-SubCell"/>
</dbReference>
<evidence type="ECO:0000256" key="6">
    <source>
        <dbReference type="ARBA" id="ARBA00022801"/>
    </source>
</evidence>
<dbReference type="InterPro" id="IPR013703">
    <property type="entry name" value="Peptidase_S49_N_proteobac"/>
</dbReference>
<keyword evidence="9 10" id="KW-0472">Membrane</keyword>
<evidence type="ECO:0000256" key="2">
    <source>
        <dbReference type="ARBA" id="ARBA00008683"/>
    </source>
</evidence>
<evidence type="ECO:0000256" key="7">
    <source>
        <dbReference type="ARBA" id="ARBA00022825"/>
    </source>
</evidence>
<dbReference type="InterPro" id="IPR047272">
    <property type="entry name" value="S49_SppA_C"/>
</dbReference>
<keyword evidence="3" id="KW-1003">Cell membrane</keyword>
<evidence type="ECO:0000256" key="10">
    <source>
        <dbReference type="SAM" id="Phobius"/>
    </source>
</evidence>
<accession>A0A7S4GA68</accession>